<evidence type="ECO:0000259" key="2">
    <source>
        <dbReference type="SMART" id="SM00843"/>
    </source>
</evidence>
<dbReference type="EMBL" id="LCBC01000001">
    <property type="protein sequence ID" value="KKS05081.1"/>
    <property type="molecule type" value="Genomic_DNA"/>
</dbReference>
<dbReference type="Gene3D" id="1.10.10.10">
    <property type="entry name" value="Winged helix-like DNA-binding domain superfamily/Winged helix DNA-binding domain"/>
    <property type="match status" value="1"/>
</dbReference>
<protein>
    <recommendedName>
        <fullName evidence="2">FtsK gamma domain-containing protein</fullName>
    </recommendedName>
</protein>
<gene>
    <name evidence="3" type="ORF">UU56_C0001G0048</name>
</gene>
<dbReference type="AlphaFoldDB" id="A0A0G0Y6K4"/>
<dbReference type="InterPro" id="IPR018541">
    <property type="entry name" value="Ftsk_gamma"/>
</dbReference>
<evidence type="ECO:0000256" key="1">
    <source>
        <dbReference type="SAM" id="Phobius"/>
    </source>
</evidence>
<keyword evidence="1" id="KW-0812">Transmembrane</keyword>
<dbReference type="SUPFAM" id="SSF46785">
    <property type="entry name" value="Winged helix' DNA-binding domain"/>
    <property type="match status" value="1"/>
</dbReference>
<reference evidence="3 4" key="1">
    <citation type="journal article" date="2015" name="Nature">
        <title>rRNA introns, odd ribosomes, and small enigmatic genomes across a large radiation of phyla.</title>
        <authorList>
            <person name="Brown C.T."/>
            <person name="Hug L.A."/>
            <person name="Thomas B.C."/>
            <person name="Sharon I."/>
            <person name="Castelle C.J."/>
            <person name="Singh A."/>
            <person name="Wilkins M.J."/>
            <person name="Williams K.H."/>
            <person name="Banfield J.F."/>
        </authorList>
    </citation>
    <scope>NUCLEOTIDE SEQUENCE [LARGE SCALE GENOMIC DNA]</scope>
</reference>
<dbReference type="Proteomes" id="UP000034493">
    <property type="component" value="Unassembled WGS sequence"/>
</dbReference>
<dbReference type="Pfam" id="PF09397">
    <property type="entry name" value="FtsK_gamma"/>
    <property type="match status" value="1"/>
</dbReference>
<feature type="domain" description="FtsK gamma" evidence="2">
    <location>
        <begin position="133"/>
        <end position="199"/>
    </location>
</feature>
<organism evidence="3 4">
    <name type="scientific">Candidatus Curtissbacteria bacterium GW2011_GWA2_41_24</name>
    <dbReference type="NCBI Taxonomy" id="1618411"/>
    <lineage>
        <taxon>Bacteria</taxon>
        <taxon>Candidatus Curtissiibacteriota</taxon>
    </lineage>
</organism>
<evidence type="ECO:0000313" key="3">
    <source>
        <dbReference type="EMBL" id="KKS05081.1"/>
    </source>
</evidence>
<dbReference type="InterPro" id="IPR036390">
    <property type="entry name" value="WH_DNA-bd_sf"/>
</dbReference>
<proteinExistence type="predicted"/>
<feature type="transmembrane region" description="Helical" evidence="1">
    <location>
        <begin position="34"/>
        <end position="53"/>
    </location>
</feature>
<dbReference type="InterPro" id="IPR036388">
    <property type="entry name" value="WH-like_DNA-bd_sf"/>
</dbReference>
<comment type="caution">
    <text evidence="3">The sequence shown here is derived from an EMBL/GenBank/DDBJ whole genome shotgun (WGS) entry which is preliminary data.</text>
</comment>
<feature type="transmembrane region" description="Helical" evidence="1">
    <location>
        <begin position="7"/>
        <end position="28"/>
    </location>
</feature>
<accession>A0A0G0Y6K4</accession>
<name>A0A0G0Y6K4_9BACT</name>
<keyword evidence="1" id="KW-1133">Transmembrane helix</keyword>
<evidence type="ECO:0000313" key="4">
    <source>
        <dbReference type="Proteomes" id="UP000034493"/>
    </source>
</evidence>
<sequence>MRIKKWIIFGIFGLTAIGTGAFLLTVLFEGLSKYGIKGYFFLVIFVISSITYFRGQRGIDEKAKIAEQVAEEVSREYQGKIGDMSAESAKAELEKHLKNKIENENYRVSFKNLLNTLKRRSNNPKNRIANKEELEDEKLVEKAMKVLSQGYPTASLSLFKRELLIGHKAATRLMISLEERGVIEPDDSRLSKKVLINNPSPIFCVACKSTKINKSEVICASCQEWVKEVQKSLKSAGYTTWPKLRVELRIGYAGIIRTLDYMVKAKILLPPDESGKYFLADNTKL</sequence>
<dbReference type="SMART" id="SM00843">
    <property type="entry name" value="Ftsk_gamma"/>
    <property type="match status" value="1"/>
</dbReference>
<keyword evidence="1" id="KW-0472">Membrane</keyword>